<dbReference type="InterPro" id="IPR007712">
    <property type="entry name" value="RelE/ParE_toxin"/>
</dbReference>
<accession>A0A848MTQ1</accession>
<dbReference type="AlphaFoldDB" id="A0A848MTQ1"/>
<dbReference type="RefSeq" id="WP_169058549.1">
    <property type="nucleotide sequence ID" value="NZ_JABCAG010000017.1"/>
</dbReference>
<gene>
    <name evidence="3" type="ORF">HI921_07220</name>
</gene>
<dbReference type="PANTHER" id="PTHR35601">
    <property type="entry name" value="TOXIN RELE"/>
    <property type="match status" value="1"/>
</dbReference>
<dbReference type="PANTHER" id="PTHR35601:SF1">
    <property type="entry name" value="TOXIN RELE"/>
    <property type="match status" value="1"/>
</dbReference>
<organism evidence="3 4">
    <name type="scientific">Enterococcus mundtii</name>
    <dbReference type="NCBI Taxonomy" id="53346"/>
    <lineage>
        <taxon>Bacteria</taxon>
        <taxon>Bacillati</taxon>
        <taxon>Bacillota</taxon>
        <taxon>Bacilli</taxon>
        <taxon>Lactobacillales</taxon>
        <taxon>Enterococcaceae</taxon>
        <taxon>Enterococcus</taxon>
    </lineage>
</organism>
<dbReference type="EMBL" id="JABCAG010000017">
    <property type="protein sequence ID" value="NMP58254.1"/>
    <property type="molecule type" value="Genomic_DNA"/>
</dbReference>
<evidence type="ECO:0000313" key="4">
    <source>
        <dbReference type="Proteomes" id="UP000557857"/>
    </source>
</evidence>
<evidence type="ECO:0000256" key="2">
    <source>
        <dbReference type="ARBA" id="ARBA00022649"/>
    </source>
</evidence>
<evidence type="ECO:0000256" key="1">
    <source>
        <dbReference type="ARBA" id="ARBA00006226"/>
    </source>
</evidence>
<protein>
    <submittedName>
        <fullName evidence="3">Type II toxin-antitoxin system RelE/ParE family toxin</fullName>
    </submittedName>
</protein>
<dbReference type="Proteomes" id="UP000557857">
    <property type="component" value="Unassembled WGS sequence"/>
</dbReference>
<evidence type="ECO:0000313" key="3">
    <source>
        <dbReference type="EMBL" id="NMP58254.1"/>
    </source>
</evidence>
<dbReference type="SUPFAM" id="SSF143011">
    <property type="entry name" value="RelE-like"/>
    <property type="match status" value="1"/>
</dbReference>
<proteinExistence type="inferred from homology"/>
<dbReference type="Pfam" id="PF05016">
    <property type="entry name" value="ParE_toxin"/>
    <property type="match status" value="1"/>
</dbReference>
<name>A0A848MTQ1_ENTMU</name>
<comment type="similarity">
    <text evidence="1">Belongs to the RelE toxin family.</text>
</comment>
<comment type="caution">
    <text evidence="3">The sequence shown here is derived from an EMBL/GenBank/DDBJ whole genome shotgun (WGS) entry which is preliminary data.</text>
</comment>
<sequence>MRKQYLVRYEKGAQKALKKMDKFQASLILSWIEKNLINTDNPKQYGKGLVANRSGEWRYRVGNYRIIADIDDEVLTILIVQIGHRNDIYK</sequence>
<dbReference type="Gene3D" id="3.30.2310.20">
    <property type="entry name" value="RelE-like"/>
    <property type="match status" value="1"/>
</dbReference>
<dbReference type="InterPro" id="IPR035093">
    <property type="entry name" value="RelE/ParE_toxin_dom_sf"/>
</dbReference>
<reference evidence="3 4" key="1">
    <citation type="submission" date="2020-04" db="EMBL/GenBank/DDBJ databases">
        <authorList>
            <person name="Abaymova A."/>
            <person name="Teymurazov M."/>
            <person name="Tazyna O."/>
            <person name="Chatushin Y."/>
            <person name="Svetoch E."/>
            <person name="Pereligyn V."/>
            <person name="Pohylenko V."/>
            <person name="Platonov M."/>
            <person name="Kartsev N."/>
            <person name="Skryabin Y."/>
            <person name="Sizova A."/>
            <person name="Solomentsev V."/>
            <person name="Kislichkina A."/>
            <person name="Bogun A."/>
        </authorList>
    </citation>
    <scope>NUCLEOTIDE SEQUENCE [LARGE SCALE GENOMIC DNA]</scope>
    <source>
        <strain evidence="4">SCPM-O-B-8398 (E28)</strain>
    </source>
</reference>
<keyword evidence="2" id="KW-1277">Toxin-antitoxin system</keyword>